<proteinExistence type="predicted"/>
<feature type="compositionally biased region" description="Basic and acidic residues" evidence="1">
    <location>
        <begin position="17"/>
        <end position="58"/>
    </location>
</feature>
<feature type="compositionally biased region" description="Polar residues" evidence="1">
    <location>
        <begin position="1"/>
        <end position="15"/>
    </location>
</feature>
<comment type="caution">
    <text evidence="2">The sequence shown here is derived from an EMBL/GenBank/DDBJ whole genome shotgun (WGS) entry which is preliminary data.</text>
</comment>
<evidence type="ECO:0000256" key="1">
    <source>
        <dbReference type="SAM" id="MobiDB-lite"/>
    </source>
</evidence>
<dbReference type="Proteomes" id="UP001460270">
    <property type="component" value="Unassembled WGS sequence"/>
</dbReference>
<sequence>MTTNAHVSVSSVNQITEETRTEETRTEETRTEETRTEETRTEETRTDETRTEETRTEETSPVNDPEVKFPLLQSLCARRGRGADTRQGGRQRRVRSGRGVRVCVFMEVCGSRGWSSSQRRTVTRAPEPGRAPPREKLHQQLNPTQTHPDSPRPTQTNSD</sequence>
<gene>
    <name evidence="2" type="ORF">WMY93_006697</name>
</gene>
<feature type="region of interest" description="Disordered" evidence="1">
    <location>
        <begin position="1"/>
        <end position="100"/>
    </location>
</feature>
<feature type="region of interest" description="Disordered" evidence="1">
    <location>
        <begin position="113"/>
        <end position="159"/>
    </location>
</feature>
<dbReference type="AlphaFoldDB" id="A0AAW0PU84"/>
<organism evidence="2 3">
    <name type="scientific">Mugilogobius chulae</name>
    <name type="common">yellowstripe goby</name>
    <dbReference type="NCBI Taxonomy" id="88201"/>
    <lineage>
        <taxon>Eukaryota</taxon>
        <taxon>Metazoa</taxon>
        <taxon>Chordata</taxon>
        <taxon>Craniata</taxon>
        <taxon>Vertebrata</taxon>
        <taxon>Euteleostomi</taxon>
        <taxon>Actinopterygii</taxon>
        <taxon>Neopterygii</taxon>
        <taxon>Teleostei</taxon>
        <taxon>Neoteleostei</taxon>
        <taxon>Acanthomorphata</taxon>
        <taxon>Gobiaria</taxon>
        <taxon>Gobiiformes</taxon>
        <taxon>Gobioidei</taxon>
        <taxon>Gobiidae</taxon>
        <taxon>Gobionellinae</taxon>
        <taxon>Mugilogobius</taxon>
    </lineage>
</organism>
<feature type="compositionally biased region" description="Basic residues" evidence="1">
    <location>
        <begin position="89"/>
        <end position="98"/>
    </location>
</feature>
<evidence type="ECO:0000313" key="2">
    <source>
        <dbReference type="EMBL" id="KAK7930302.1"/>
    </source>
</evidence>
<dbReference type="EMBL" id="JBBPFD010000004">
    <property type="protein sequence ID" value="KAK7930302.1"/>
    <property type="molecule type" value="Genomic_DNA"/>
</dbReference>
<reference evidence="3" key="1">
    <citation type="submission" date="2024-04" db="EMBL/GenBank/DDBJ databases">
        <title>Salinicola lusitanus LLJ914,a marine bacterium isolated from the Okinawa Trough.</title>
        <authorList>
            <person name="Li J."/>
        </authorList>
    </citation>
    <scope>NUCLEOTIDE SEQUENCE [LARGE SCALE GENOMIC DNA]</scope>
</reference>
<accession>A0AAW0PU84</accession>
<keyword evidence="3" id="KW-1185">Reference proteome</keyword>
<feature type="compositionally biased region" description="Polar residues" evidence="1">
    <location>
        <begin position="139"/>
        <end position="159"/>
    </location>
</feature>
<evidence type="ECO:0000313" key="3">
    <source>
        <dbReference type="Proteomes" id="UP001460270"/>
    </source>
</evidence>
<protein>
    <submittedName>
        <fullName evidence="2">Uncharacterized protein</fullName>
    </submittedName>
</protein>
<name>A0AAW0PU84_9GOBI</name>